<evidence type="ECO:0000313" key="2">
    <source>
        <dbReference type="Proteomes" id="UP000504635"/>
    </source>
</evidence>
<keyword evidence="2" id="KW-1185">Reference proteome</keyword>
<dbReference type="Proteomes" id="UP000504635">
    <property type="component" value="Unplaced"/>
</dbReference>
<feature type="region of interest" description="Disordered" evidence="1">
    <location>
        <begin position="1"/>
        <end position="47"/>
    </location>
</feature>
<gene>
    <name evidence="3" type="primary">LOC115874110</name>
</gene>
<sequence length="344" mass="40446">MSHTNFVTKVPRISIKTKRKRRKHKKMPSSNSETEDTNEMSEDNRNIETRRSSYYSLSSSGEASLKVLETYDEFLNLKDFDFTLRQQNLQENKEAIDSEINQSLFLLKQICADLDMCPLSVVRPEREYKLMSLLQTNQISFEASDKEPEVSVDIIRKDRTHFKLQGDCIDEEYPSIIPQFLTQSIAFRNAEYEKPSKTDNEESIKGIKSSHISHSCNTQTNDHHHYQYYYKNPSVNKIVQTNRKTKCQESQSPHAFYENKYTNTTITALYPSRERHTQMYEHITQNDLVCLEWIDKNLFRISMDPNTMIVDERLKDNSEVACKGTSLFERELSWEQHALCHPRQ</sequence>
<protein>
    <submittedName>
        <fullName evidence="3">Uncharacterized protein LOC115874110</fullName>
    </submittedName>
</protein>
<accession>A0A6J2X1F4</accession>
<evidence type="ECO:0000313" key="3">
    <source>
        <dbReference type="RefSeq" id="XP_030745061.1"/>
    </source>
</evidence>
<dbReference type="RefSeq" id="XP_030745061.1">
    <property type="nucleotide sequence ID" value="XM_030889201.1"/>
</dbReference>
<organism evidence="2 3">
    <name type="scientific">Sitophilus oryzae</name>
    <name type="common">Rice weevil</name>
    <name type="synonym">Curculio oryzae</name>
    <dbReference type="NCBI Taxonomy" id="7048"/>
    <lineage>
        <taxon>Eukaryota</taxon>
        <taxon>Metazoa</taxon>
        <taxon>Ecdysozoa</taxon>
        <taxon>Arthropoda</taxon>
        <taxon>Hexapoda</taxon>
        <taxon>Insecta</taxon>
        <taxon>Pterygota</taxon>
        <taxon>Neoptera</taxon>
        <taxon>Endopterygota</taxon>
        <taxon>Coleoptera</taxon>
        <taxon>Polyphaga</taxon>
        <taxon>Cucujiformia</taxon>
        <taxon>Curculionidae</taxon>
        <taxon>Dryophthorinae</taxon>
        <taxon>Sitophilus</taxon>
    </lineage>
</organism>
<name>A0A6J2X1F4_SITOR</name>
<dbReference type="KEGG" id="soy:115874110"/>
<proteinExistence type="predicted"/>
<evidence type="ECO:0000256" key="1">
    <source>
        <dbReference type="SAM" id="MobiDB-lite"/>
    </source>
</evidence>
<dbReference type="OrthoDB" id="6755663at2759"/>
<dbReference type="AlphaFoldDB" id="A0A6J2X1F4"/>
<dbReference type="GeneID" id="115874110"/>
<dbReference type="InParanoid" id="A0A6J2X1F4"/>
<reference evidence="3" key="1">
    <citation type="submission" date="2025-08" db="UniProtKB">
        <authorList>
            <consortium name="RefSeq"/>
        </authorList>
    </citation>
    <scope>IDENTIFICATION</scope>
    <source>
        <tissue evidence="3">Gonads</tissue>
    </source>
</reference>
<feature type="compositionally biased region" description="Basic residues" evidence="1">
    <location>
        <begin position="15"/>
        <end position="27"/>
    </location>
</feature>